<proteinExistence type="predicted"/>
<dbReference type="EMBL" id="KZ824697">
    <property type="protein sequence ID" value="RAK72365.1"/>
    <property type="molecule type" value="Genomic_DNA"/>
</dbReference>
<keyword evidence="2" id="KW-1185">Reference proteome</keyword>
<reference evidence="1 2" key="1">
    <citation type="submission" date="2018-02" db="EMBL/GenBank/DDBJ databases">
        <title>The genomes of Aspergillus section Nigri reveals drivers in fungal speciation.</title>
        <authorList>
            <consortium name="DOE Joint Genome Institute"/>
            <person name="Vesth T.C."/>
            <person name="Nybo J."/>
            <person name="Theobald S."/>
            <person name="Brandl J."/>
            <person name="Frisvad J.C."/>
            <person name="Nielsen K.F."/>
            <person name="Lyhne E.K."/>
            <person name="Kogle M.E."/>
            <person name="Kuo A."/>
            <person name="Riley R."/>
            <person name="Clum A."/>
            <person name="Nolan M."/>
            <person name="Lipzen A."/>
            <person name="Salamov A."/>
            <person name="Henrissat B."/>
            <person name="Wiebenga A."/>
            <person name="De vries R.P."/>
            <person name="Grigoriev I.V."/>
            <person name="Mortensen U.H."/>
            <person name="Andersen M.R."/>
            <person name="Baker S.E."/>
        </authorList>
    </citation>
    <scope>NUCLEOTIDE SEQUENCE [LARGE SCALE GENOMIC DNA]</scope>
    <source>
        <strain evidence="1 2">CBS 313.89</strain>
    </source>
</reference>
<protein>
    <submittedName>
        <fullName evidence="1">Uncharacterized protein</fullName>
    </submittedName>
</protein>
<evidence type="ECO:0000313" key="2">
    <source>
        <dbReference type="Proteomes" id="UP000249789"/>
    </source>
</evidence>
<organism evidence="1 2">
    <name type="scientific">Aspergillus fijiensis CBS 313.89</name>
    <dbReference type="NCBI Taxonomy" id="1448319"/>
    <lineage>
        <taxon>Eukaryota</taxon>
        <taxon>Fungi</taxon>
        <taxon>Dikarya</taxon>
        <taxon>Ascomycota</taxon>
        <taxon>Pezizomycotina</taxon>
        <taxon>Eurotiomycetes</taxon>
        <taxon>Eurotiomycetidae</taxon>
        <taxon>Eurotiales</taxon>
        <taxon>Aspergillaceae</taxon>
        <taxon>Aspergillus</taxon>
    </lineage>
</organism>
<accession>A0A8G1RFH5</accession>
<sequence>MVIDIWVQELFRSATTWRLMSSKRFACCFSFQICRLIYFMYSPYWPVCLIFFLSEKHGVSKSTISWWPCMASLREQENPTEVVPHWPGWCSPFILGTPSRSQPISSAWRQNRD</sequence>
<name>A0A8G1RFH5_9EURO</name>
<dbReference type="RefSeq" id="XP_040796377.1">
    <property type="nucleotide sequence ID" value="XM_040940254.1"/>
</dbReference>
<dbReference type="VEuPathDB" id="FungiDB:BO72DRAFT_278074"/>
<gene>
    <name evidence="1" type="ORF">BO72DRAFT_278074</name>
</gene>
<dbReference type="Proteomes" id="UP000249789">
    <property type="component" value="Unassembled WGS sequence"/>
</dbReference>
<dbReference type="GeneID" id="63857587"/>
<dbReference type="AlphaFoldDB" id="A0A8G1RFH5"/>
<evidence type="ECO:0000313" key="1">
    <source>
        <dbReference type="EMBL" id="RAK72365.1"/>
    </source>
</evidence>